<dbReference type="SUPFAM" id="SSF46689">
    <property type="entry name" value="Homeodomain-like"/>
    <property type="match status" value="1"/>
</dbReference>
<gene>
    <name evidence="6" type="ORF">AOZ06_27025</name>
</gene>
<dbReference type="KEGG" id="kphy:AOZ06_27025"/>
<reference evidence="6 7" key="1">
    <citation type="submission" date="2015-07" db="EMBL/GenBank/DDBJ databases">
        <title>Genome sequencing of Kibdelosporangium phytohabitans.</title>
        <authorList>
            <person name="Qin S."/>
            <person name="Xing K."/>
        </authorList>
    </citation>
    <scope>NUCLEOTIDE SEQUENCE [LARGE SCALE GENOMIC DNA]</scope>
    <source>
        <strain evidence="6 7">KLBMP1111</strain>
    </source>
</reference>
<dbReference type="PRINTS" id="PR00455">
    <property type="entry name" value="HTHTETR"/>
</dbReference>
<dbReference type="GO" id="GO:0003700">
    <property type="term" value="F:DNA-binding transcription factor activity"/>
    <property type="evidence" value="ECO:0007669"/>
    <property type="project" value="TreeGrafter"/>
</dbReference>
<dbReference type="OrthoDB" id="3296001at2"/>
<evidence type="ECO:0000256" key="4">
    <source>
        <dbReference type="PROSITE-ProRule" id="PRU00335"/>
    </source>
</evidence>
<accession>A0A0N9IJ98</accession>
<keyword evidence="3" id="KW-0804">Transcription</keyword>
<dbReference type="STRING" id="860235.AOZ06_27025"/>
<dbReference type="InterPro" id="IPR009057">
    <property type="entry name" value="Homeodomain-like_sf"/>
</dbReference>
<sequence length="209" mass="22868">MTAARPPALPLRERKKLQTRDALVGTALAMFTEHGFDNVTLDELCEAVAVSKRTFFRTFASKEEVALAPLETMWTRFRDQVGELPLGQAPLLTVLQDGLLSALGHMSDEQWVTRVRLSQHLTERTPSIAAHGLRFCDATCAAVEAGLRRRLRVADTDPRPRLALDMVVSAFHAALRAWITTPTAGHTELGAHLRRVFAATAGAVTFSGA</sequence>
<dbReference type="PROSITE" id="PS50977">
    <property type="entry name" value="HTH_TETR_2"/>
    <property type="match status" value="1"/>
</dbReference>
<evidence type="ECO:0000259" key="5">
    <source>
        <dbReference type="PROSITE" id="PS50977"/>
    </source>
</evidence>
<protein>
    <recommendedName>
        <fullName evidence="5">HTH tetR-type domain-containing protein</fullName>
    </recommendedName>
</protein>
<evidence type="ECO:0000313" key="6">
    <source>
        <dbReference type="EMBL" id="ALG15094.1"/>
    </source>
</evidence>
<dbReference type="PANTHER" id="PTHR30055">
    <property type="entry name" value="HTH-TYPE TRANSCRIPTIONAL REGULATOR RUTR"/>
    <property type="match status" value="1"/>
</dbReference>
<dbReference type="InterPro" id="IPR050109">
    <property type="entry name" value="HTH-type_TetR-like_transc_reg"/>
</dbReference>
<dbReference type="Gene3D" id="1.10.10.60">
    <property type="entry name" value="Homeodomain-like"/>
    <property type="match status" value="1"/>
</dbReference>
<evidence type="ECO:0000256" key="3">
    <source>
        <dbReference type="ARBA" id="ARBA00023163"/>
    </source>
</evidence>
<dbReference type="EMBL" id="CP012752">
    <property type="protein sequence ID" value="ALG15094.1"/>
    <property type="molecule type" value="Genomic_DNA"/>
</dbReference>
<proteinExistence type="predicted"/>
<dbReference type="AlphaFoldDB" id="A0A0N9IJ98"/>
<evidence type="ECO:0000256" key="1">
    <source>
        <dbReference type="ARBA" id="ARBA00023015"/>
    </source>
</evidence>
<dbReference type="PANTHER" id="PTHR30055:SF238">
    <property type="entry name" value="MYCOFACTOCIN BIOSYNTHESIS TRANSCRIPTIONAL REGULATOR MFTR-RELATED"/>
    <property type="match status" value="1"/>
</dbReference>
<feature type="DNA-binding region" description="H-T-H motif" evidence="4">
    <location>
        <begin position="40"/>
        <end position="59"/>
    </location>
</feature>
<keyword evidence="2 4" id="KW-0238">DNA-binding</keyword>
<evidence type="ECO:0000313" key="7">
    <source>
        <dbReference type="Proteomes" id="UP000063699"/>
    </source>
</evidence>
<organism evidence="6 7">
    <name type="scientific">Kibdelosporangium phytohabitans</name>
    <dbReference type="NCBI Taxonomy" id="860235"/>
    <lineage>
        <taxon>Bacteria</taxon>
        <taxon>Bacillati</taxon>
        <taxon>Actinomycetota</taxon>
        <taxon>Actinomycetes</taxon>
        <taxon>Pseudonocardiales</taxon>
        <taxon>Pseudonocardiaceae</taxon>
        <taxon>Kibdelosporangium</taxon>
    </lineage>
</organism>
<dbReference type="InterPro" id="IPR001647">
    <property type="entry name" value="HTH_TetR"/>
</dbReference>
<dbReference type="Gene3D" id="1.10.357.10">
    <property type="entry name" value="Tetracycline Repressor, domain 2"/>
    <property type="match status" value="1"/>
</dbReference>
<keyword evidence="7" id="KW-1185">Reference proteome</keyword>
<name>A0A0N9IJ98_9PSEU</name>
<feature type="domain" description="HTH tetR-type" evidence="5">
    <location>
        <begin position="17"/>
        <end position="77"/>
    </location>
</feature>
<dbReference type="Pfam" id="PF00440">
    <property type="entry name" value="TetR_N"/>
    <property type="match status" value="1"/>
</dbReference>
<dbReference type="Proteomes" id="UP000063699">
    <property type="component" value="Chromosome"/>
</dbReference>
<dbReference type="RefSeq" id="WP_054296948.1">
    <property type="nucleotide sequence ID" value="NZ_CP012752.1"/>
</dbReference>
<keyword evidence="1" id="KW-0805">Transcription regulation</keyword>
<dbReference type="GO" id="GO:0000976">
    <property type="term" value="F:transcription cis-regulatory region binding"/>
    <property type="evidence" value="ECO:0007669"/>
    <property type="project" value="TreeGrafter"/>
</dbReference>
<evidence type="ECO:0000256" key="2">
    <source>
        <dbReference type="ARBA" id="ARBA00023125"/>
    </source>
</evidence>